<gene>
    <name evidence="1" type="ORF">CEUTPL_LOCUS6601</name>
</gene>
<dbReference type="OrthoDB" id="6759704at2759"/>
<protein>
    <submittedName>
        <fullName evidence="1">Uncharacterized protein</fullName>
    </submittedName>
</protein>
<keyword evidence="2" id="KW-1185">Reference proteome</keyword>
<name>A0A9N9QN49_9CUCU</name>
<dbReference type="AlphaFoldDB" id="A0A9N9QN49"/>
<dbReference type="EMBL" id="OU892279">
    <property type="protein sequence ID" value="CAG9766007.1"/>
    <property type="molecule type" value="Genomic_DNA"/>
</dbReference>
<accession>A0A9N9QN49</accession>
<organism evidence="1 2">
    <name type="scientific">Ceutorhynchus assimilis</name>
    <name type="common">cabbage seed weevil</name>
    <dbReference type="NCBI Taxonomy" id="467358"/>
    <lineage>
        <taxon>Eukaryota</taxon>
        <taxon>Metazoa</taxon>
        <taxon>Ecdysozoa</taxon>
        <taxon>Arthropoda</taxon>
        <taxon>Hexapoda</taxon>
        <taxon>Insecta</taxon>
        <taxon>Pterygota</taxon>
        <taxon>Neoptera</taxon>
        <taxon>Endopterygota</taxon>
        <taxon>Coleoptera</taxon>
        <taxon>Polyphaga</taxon>
        <taxon>Cucujiformia</taxon>
        <taxon>Curculionidae</taxon>
        <taxon>Ceutorhynchinae</taxon>
        <taxon>Ceutorhynchus</taxon>
    </lineage>
</organism>
<evidence type="ECO:0000313" key="2">
    <source>
        <dbReference type="Proteomes" id="UP001152799"/>
    </source>
</evidence>
<evidence type="ECO:0000313" key="1">
    <source>
        <dbReference type="EMBL" id="CAG9766007.1"/>
    </source>
</evidence>
<proteinExistence type="predicted"/>
<dbReference type="Proteomes" id="UP001152799">
    <property type="component" value="Chromosome 3"/>
</dbReference>
<reference evidence="1" key="1">
    <citation type="submission" date="2022-01" db="EMBL/GenBank/DDBJ databases">
        <authorList>
            <person name="King R."/>
        </authorList>
    </citation>
    <scope>NUCLEOTIDE SEQUENCE</scope>
</reference>
<sequence length="125" mass="14786">MKKRKEKREKRDKKKIILKRYKKRDPLQKTNNILNKNYPNVFSLNGVIKGIKAQMVVKDNATPVFHKVYSVTYALKPVVDQELDDMKRVDLVKTINYKNELYQKLKDSPNNLTLEQDYKKSKIGC</sequence>